<name>A0ABW2QF58_9BURK</name>
<dbReference type="Pfam" id="PF05114">
    <property type="entry name" value="MbnB_TglH_ChrH"/>
    <property type="match status" value="1"/>
</dbReference>
<dbReference type="PANTHER" id="PTHR42194">
    <property type="entry name" value="UPF0276 PROTEIN HI_1600"/>
    <property type="match status" value="1"/>
</dbReference>
<dbReference type="SUPFAM" id="SSF51658">
    <property type="entry name" value="Xylose isomerase-like"/>
    <property type="match status" value="1"/>
</dbReference>
<evidence type="ECO:0000313" key="1">
    <source>
        <dbReference type="EMBL" id="MFC7407641.1"/>
    </source>
</evidence>
<proteinExistence type="predicted"/>
<dbReference type="PANTHER" id="PTHR42194:SF1">
    <property type="entry name" value="UPF0276 PROTEIN HI_1600"/>
    <property type="match status" value="1"/>
</dbReference>
<organism evidence="1 2">
    <name type="scientific">Hydrogenophaga atypica</name>
    <dbReference type="NCBI Taxonomy" id="249409"/>
    <lineage>
        <taxon>Bacteria</taxon>
        <taxon>Pseudomonadati</taxon>
        <taxon>Pseudomonadota</taxon>
        <taxon>Betaproteobacteria</taxon>
        <taxon>Burkholderiales</taxon>
        <taxon>Comamonadaceae</taxon>
        <taxon>Hydrogenophaga</taxon>
    </lineage>
</organism>
<dbReference type="InterPro" id="IPR036237">
    <property type="entry name" value="Xyl_isomerase-like_sf"/>
</dbReference>
<dbReference type="NCBIfam" id="NF003818">
    <property type="entry name" value="PRK05409.1"/>
    <property type="match status" value="1"/>
</dbReference>
<accession>A0ABW2QF58</accession>
<dbReference type="RefSeq" id="WP_382219394.1">
    <property type="nucleotide sequence ID" value="NZ_JBHTCA010000001.1"/>
</dbReference>
<dbReference type="Proteomes" id="UP001596501">
    <property type="component" value="Unassembled WGS sequence"/>
</dbReference>
<reference evidence="2" key="1">
    <citation type="journal article" date="2019" name="Int. J. Syst. Evol. Microbiol.">
        <title>The Global Catalogue of Microorganisms (GCM) 10K type strain sequencing project: providing services to taxonomists for standard genome sequencing and annotation.</title>
        <authorList>
            <consortium name="The Broad Institute Genomics Platform"/>
            <consortium name="The Broad Institute Genome Sequencing Center for Infectious Disease"/>
            <person name="Wu L."/>
            <person name="Ma J."/>
        </authorList>
    </citation>
    <scope>NUCLEOTIDE SEQUENCE [LARGE SCALE GENOMIC DNA]</scope>
    <source>
        <strain evidence="2">CGMCC 1.12371</strain>
    </source>
</reference>
<keyword evidence="2" id="KW-1185">Reference proteome</keyword>
<dbReference type="InterPro" id="IPR007801">
    <property type="entry name" value="MbnB/TglH/ChrH"/>
</dbReference>
<dbReference type="Gene3D" id="3.20.20.150">
    <property type="entry name" value="Divalent-metal-dependent TIM barrel enzymes"/>
    <property type="match status" value="1"/>
</dbReference>
<comment type="caution">
    <text evidence="1">The sequence shown here is derived from an EMBL/GenBank/DDBJ whole genome shotgun (WGS) entry which is preliminary data.</text>
</comment>
<gene>
    <name evidence="1" type="ORF">ACFQPB_02065</name>
</gene>
<sequence length="275" mass="30403">MLTAGLGLKPAHFAEALADTSAGLWLEVHPENHLVDGGPRLAWLQAVGERHPLSLHGVSMSLAGLDRPDRSHLLRLSALVQQLNPALVSEHLAWCTWGGQVLPDLLPFVRDDAALARTATHIDEAQQALGRRIAIENPSHYITLPGHTWREPDFMNELVRRTGCGLLLDVNNVYVSAHNLGFDAARMLRAYDADAVMEIHLAGHHTDPQLGAQLLIDGHDTPVSEAVWQLYADLITDIGPRPTLIERDEQLPDFATLMRERNRAHRLLAEHEVTA</sequence>
<dbReference type="EMBL" id="JBHTCA010000001">
    <property type="protein sequence ID" value="MFC7407641.1"/>
    <property type="molecule type" value="Genomic_DNA"/>
</dbReference>
<evidence type="ECO:0000313" key="2">
    <source>
        <dbReference type="Proteomes" id="UP001596501"/>
    </source>
</evidence>
<protein>
    <submittedName>
        <fullName evidence="1">DUF692 domain-containing protein</fullName>
    </submittedName>
</protein>